<dbReference type="Gene3D" id="1.20.1270.60">
    <property type="entry name" value="Arfaptin homology (AH) domain/BAR domain"/>
    <property type="match status" value="1"/>
</dbReference>
<dbReference type="Proteomes" id="UP001054857">
    <property type="component" value="Unassembled WGS sequence"/>
</dbReference>
<dbReference type="InterPro" id="IPR027267">
    <property type="entry name" value="AH/BAR_dom_sf"/>
</dbReference>
<reference evidence="3 4" key="1">
    <citation type="journal article" date="2021" name="Sci. Rep.">
        <title>Genome sequencing of the multicellular alga Astrephomene provides insights into convergent evolution of germ-soma differentiation.</title>
        <authorList>
            <person name="Yamashita S."/>
            <person name="Yamamoto K."/>
            <person name="Matsuzaki R."/>
            <person name="Suzuki S."/>
            <person name="Yamaguchi H."/>
            <person name="Hirooka S."/>
            <person name="Minakuchi Y."/>
            <person name="Miyagishima S."/>
            <person name="Kawachi M."/>
            <person name="Toyoda A."/>
            <person name="Nozaki H."/>
        </authorList>
    </citation>
    <scope>NUCLEOTIDE SEQUENCE [LARGE SCALE GENOMIC DNA]</scope>
    <source>
        <strain evidence="3 4">NIES-4017</strain>
    </source>
</reference>
<organism evidence="3 4">
    <name type="scientific">Astrephomene gubernaculifera</name>
    <dbReference type="NCBI Taxonomy" id="47775"/>
    <lineage>
        <taxon>Eukaryota</taxon>
        <taxon>Viridiplantae</taxon>
        <taxon>Chlorophyta</taxon>
        <taxon>core chlorophytes</taxon>
        <taxon>Chlorophyceae</taxon>
        <taxon>CS clade</taxon>
        <taxon>Chlamydomonadales</taxon>
        <taxon>Astrephomenaceae</taxon>
        <taxon>Astrephomene</taxon>
    </lineage>
</organism>
<proteinExistence type="predicted"/>
<feature type="region of interest" description="Disordered" evidence="2">
    <location>
        <begin position="267"/>
        <end position="348"/>
    </location>
</feature>
<comment type="caution">
    <text evidence="3">The sequence shown here is derived from an EMBL/GenBank/DDBJ whole genome shotgun (WGS) entry which is preliminary data.</text>
</comment>
<gene>
    <name evidence="3" type="ORF">Agub_g6623</name>
</gene>
<evidence type="ECO:0000313" key="4">
    <source>
        <dbReference type="Proteomes" id="UP001054857"/>
    </source>
</evidence>
<accession>A0AAD3DSS2</accession>
<feature type="compositionally biased region" description="Low complexity" evidence="2">
    <location>
        <begin position="177"/>
        <end position="188"/>
    </location>
</feature>
<evidence type="ECO:0000256" key="1">
    <source>
        <dbReference type="SAM" id="Coils"/>
    </source>
</evidence>
<dbReference type="AlphaFoldDB" id="A0AAD3DSS2"/>
<keyword evidence="4" id="KW-1185">Reference proteome</keyword>
<dbReference type="EMBL" id="BMAR01000009">
    <property type="protein sequence ID" value="GFR45226.1"/>
    <property type="molecule type" value="Genomic_DNA"/>
</dbReference>
<protein>
    <recommendedName>
        <fullName evidence="5">BAR domain-containing protein</fullName>
    </recommendedName>
</protein>
<feature type="coiled-coil region" evidence="1">
    <location>
        <begin position="198"/>
        <end position="225"/>
    </location>
</feature>
<feature type="region of interest" description="Disordered" evidence="2">
    <location>
        <begin position="167"/>
        <end position="198"/>
    </location>
</feature>
<feature type="compositionally biased region" description="Low complexity" evidence="2">
    <location>
        <begin position="297"/>
        <end position="320"/>
    </location>
</feature>
<name>A0AAD3DSS2_9CHLO</name>
<feature type="compositionally biased region" description="Polar residues" evidence="2">
    <location>
        <begin position="267"/>
        <end position="296"/>
    </location>
</feature>
<evidence type="ECO:0000313" key="3">
    <source>
        <dbReference type="EMBL" id="GFR45226.1"/>
    </source>
</evidence>
<evidence type="ECO:0008006" key="5">
    <source>
        <dbReference type="Google" id="ProtNLM"/>
    </source>
</evidence>
<feature type="compositionally biased region" description="Basic and acidic residues" evidence="2">
    <location>
        <begin position="167"/>
        <end position="176"/>
    </location>
</feature>
<evidence type="ECO:0000256" key="2">
    <source>
        <dbReference type="SAM" id="MobiDB-lite"/>
    </source>
</evidence>
<sequence length="348" mass="37897">MGIWKRVSEKTKQTLGVKANTVDWKPTSNARNLAMIDEARKFSKQIKLLHRELREMEARISDNLGVLKAVLNSPLPRVYEMSDKGPVPVDKEAAIVGGGVSFETLTATAGDLKVKLQQEVLHPLDQWQAAYRMIKQRNLKCEDLRLELDAKRREAAAMAVTLERQKTKAQAADEKQAAAAEAANRAANGSGSPPGNKFEDAEFRLQKEEDKVARLLQRYRDVEGEVYSALLTLINDTQVLKQYAATALVVYQHAFAQAYTAFDGSPQLPQSSCAHPSGSTPVKSPSSLTHGRTSQGAASASPATPDPAANSSPPADSTPPASAPPPPAWYTEARQQATTMKYDSDDEN</sequence>
<keyword evidence="1" id="KW-0175">Coiled coil</keyword>